<dbReference type="EMBL" id="BLKS01000001">
    <property type="protein sequence ID" value="GFG48679.1"/>
    <property type="molecule type" value="Genomic_DNA"/>
</dbReference>
<protein>
    <submittedName>
        <fullName evidence="1">Uncharacterized protein</fullName>
    </submittedName>
</protein>
<sequence>MAHCRYCNRFRLVSVAGSGAWRLDCGHTYLPLPGEGQRWSAYGGDGARRAGS</sequence>
<proteinExistence type="predicted"/>
<evidence type="ECO:0000313" key="2">
    <source>
        <dbReference type="Proteomes" id="UP000465302"/>
    </source>
</evidence>
<gene>
    <name evidence="1" type="ORF">MAGR_01200</name>
</gene>
<dbReference type="Proteomes" id="UP000465302">
    <property type="component" value="Unassembled WGS sequence"/>
</dbReference>
<dbReference type="AlphaFoldDB" id="A0A7I9VU43"/>
<organism evidence="1 2">
    <name type="scientific">Mycolicibacterium agri</name>
    <name type="common">Mycobacterium agri</name>
    <dbReference type="NCBI Taxonomy" id="36811"/>
    <lineage>
        <taxon>Bacteria</taxon>
        <taxon>Bacillati</taxon>
        <taxon>Actinomycetota</taxon>
        <taxon>Actinomycetes</taxon>
        <taxon>Mycobacteriales</taxon>
        <taxon>Mycobacteriaceae</taxon>
        <taxon>Mycolicibacterium</taxon>
    </lineage>
</organism>
<comment type="caution">
    <text evidence="1">The sequence shown here is derived from an EMBL/GenBank/DDBJ whole genome shotgun (WGS) entry which is preliminary data.</text>
</comment>
<evidence type="ECO:0000313" key="1">
    <source>
        <dbReference type="EMBL" id="GFG48679.1"/>
    </source>
</evidence>
<accession>A0A7I9VU43</accession>
<name>A0A7I9VU43_MYCAG</name>
<reference evidence="1 2" key="1">
    <citation type="journal article" date="2019" name="Emerg. Microbes Infect.">
        <title>Comprehensive subspecies identification of 175 nontuberculous mycobacteria species based on 7547 genomic profiles.</title>
        <authorList>
            <person name="Matsumoto Y."/>
            <person name="Kinjo T."/>
            <person name="Motooka D."/>
            <person name="Nabeya D."/>
            <person name="Jung N."/>
            <person name="Uechi K."/>
            <person name="Horii T."/>
            <person name="Iida T."/>
            <person name="Fujita J."/>
            <person name="Nakamura S."/>
        </authorList>
    </citation>
    <scope>NUCLEOTIDE SEQUENCE [LARGE SCALE GENOMIC DNA]</scope>
    <source>
        <strain evidence="1 2">JCM 6377</strain>
    </source>
</reference>